<evidence type="ECO:0000256" key="5">
    <source>
        <dbReference type="ARBA" id="ARBA00018266"/>
    </source>
</evidence>
<reference evidence="14 15" key="1">
    <citation type="submission" date="2021-01" db="EMBL/GenBank/DDBJ databases">
        <title>Prevotella A2931 sp. nov.</title>
        <authorList>
            <person name="Buhl M."/>
            <person name="Oberhettinger P."/>
        </authorList>
    </citation>
    <scope>NUCLEOTIDE SEQUENCE [LARGE SCALE GENOMIC DNA]</scope>
    <source>
        <strain evidence="14 15">A2931</strain>
    </source>
</reference>
<dbReference type="EMBL" id="JAERMS010000035">
    <property type="protein sequence ID" value="MBO1364046.1"/>
    <property type="molecule type" value="Genomic_DNA"/>
</dbReference>
<dbReference type="Pfam" id="PF00383">
    <property type="entry name" value="dCMP_cyt_deam_1"/>
    <property type="match status" value="1"/>
</dbReference>
<comment type="catalytic activity">
    <reaction evidence="11 12">
        <text>cytidine + H2O + H(+) = uridine + NH4(+)</text>
        <dbReference type="Rhea" id="RHEA:16069"/>
        <dbReference type="ChEBI" id="CHEBI:15377"/>
        <dbReference type="ChEBI" id="CHEBI:15378"/>
        <dbReference type="ChEBI" id="CHEBI:16704"/>
        <dbReference type="ChEBI" id="CHEBI:17562"/>
        <dbReference type="ChEBI" id="CHEBI:28938"/>
        <dbReference type="EC" id="3.5.4.5"/>
    </reaction>
</comment>
<dbReference type="InterPro" id="IPR006262">
    <property type="entry name" value="Cyt_deam_tetra"/>
</dbReference>
<evidence type="ECO:0000313" key="14">
    <source>
        <dbReference type="EMBL" id="MBO1364046.1"/>
    </source>
</evidence>
<gene>
    <name evidence="14" type="primary">cdd</name>
    <name evidence="14" type="ORF">JHU38_09740</name>
</gene>
<dbReference type="EC" id="3.5.4.5" evidence="4 12"/>
<dbReference type="SUPFAM" id="SSF53927">
    <property type="entry name" value="Cytidine deaminase-like"/>
    <property type="match status" value="1"/>
</dbReference>
<protein>
    <recommendedName>
        <fullName evidence="5 12">Cytidine deaminase</fullName>
        <ecNumber evidence="4 12">3.5.4.5</ecNumber>
    </recommendedName>
    <alternativeName>
        <fullName evidence="9 12">Cytidine aminohydrolase</fullName>
    </alternativeName>
</protein>
<evidence type="ECO:0000256" key="1">
    <source>
        <dbReference type="ARBA" id="ARBA00001947"/>
    </source>
</evidence>
<comment type="function">
    <text evidence="2 12">This enzyme scavenges exogenous and endogenous cytidine and 2'-deoxycytidine for UMP synthesis.</text>
</comment>
<keyword evidence="8 12" id="KW-0862">Zinc</keyword>
<dbReference type="Gene3D" id="3.40.140.10">
    <property type="entry name" value="Cytidine Deaminase, domain 2"/>
    <property type="match status" value="1"/>
</dbReference>
<dbReference type="NCBIfam" id="TIGR01354">
    <property type="entry name" value="cyt_deam_tetra"/>
    <property type="match status" value="1"/>
</dbReference>
<dbReference type="RefSeq" id="WP_107582258.1">
    <property type="nucleotide sequence ID" value="NZ_JAERMS010000035.1"/>
</dbReference>
<evidence type="ECO:0000259" key="13">
    <source>
        <dbReference type="PROSITE" id="PS51747"/>
    </source>
</evidence>
<dbReference type="InterPro" id="IPR016192">
    <property type="entry name" value="APOBEC/CMP_deaminase_Zn-bd"/>
</dbReference>
<dbReference type="GO" id="GO:0004126">
    <property type="term" value="F:cytidine deaminase activity"/>
    <property type="evidence" value="ECO:0007669"/>
    <property type="project" value="UniProtKB-EC"/>
</dbReference>
<name>A0ABS3M773_9BACT</name>
<keyword evidence="6 12" id="KW-0479">Metal-binding</keyword>
<evidence type="ECO:0000256" key="3">
    <source>
        <dbReference type="ARBA" id="ARBA00006576"/>
    </source>
</evidence>
<proteinExistence type="inferred from homology"/>
<dbReference type="InterPro" id="IPR002125">
    <property type="entry name" value="CMP_dCMP_dom"/>
</dbReference>
<feature type="domain" description="CMP/dCMP-type deaminase" evidence="13">
    <location>
        <begin position="20"/>
        <end position="160"/>
    </location>
</feature>
<sequence length="160" mass="17784">MKKQKLEINYRSCRLEELDSDEQELVRAAMQATVNSYAKYSHFNVGAAIRLADGKIVIGANQENAAFPSGLCAERTAIFAAQAQYPDQAILQLAIAARNPNGFLSSPITPCGACRQVMMEMEDRYGISLKIFLYGSEELYIIDSVKDMLPFSFIDKNMQG</sequence>
<evidence type="ECO:0000256" key="11">
    <source>
        <dbReference type="ARBA" id="ARBA00049558"/>
    </source>
</evidence>
<dbReference type="PANTHER" id="PTHR11644:SF2">
    <property type="entry name" value="CYTIDINE DEAMINASE"/>
    <property type="match status" value="1"/>
</dbReference>
<evidence type="ECO:0000256" key="8">
    <source>
        <dbReference type="ARBA" id="ARBA00022833"/>
    </source>
</evidence>
<evidence type="ECO:0000256" key="2">
    <source>
        <dbReference type="ARBA" id="ARBA00003949"/>
    </source>
</evidence>
<dbReference type="NCBIfam" id="NF004064">
    <property type="entry name" value="PRK05578.1"/>
    <property type="match status" value="1"/>
</dbReference>
<evidence type="ECO:0000256" key="7">
    <source>
        <dbReference type="ARBA" id="ARBA00022801"/>
    </source>
</evidence>
<dbReference type="PROSITE" id="PS00903">
    <property type="entry name" value="CYT_DCMP_DEAMINASES_1"/>
    <property type="match status" value="1"/>
</dbReference>
<comment type="catalytic activity">
    <reaction evidence="10 12">
        <text>2'-deoxycytidine + H2O + H(+) = 2'-deoxyuridine + NH4(+)</text>
        <dbReference type="Rhea" id="RHEA:13433"/>
        <dbReference type="ChEBI" id="CHEBI:15377"/>
        <dbReference type="ChEBI" id="CHEBI:15378"/>
        <dbReference type="ChEBI" id="CHEBI:15698"/>
        <dbReference type="ChEBI" id="CHEBI:16450"/>
        <dbReference type="ChEBI" id="CHEBI:28938"/>
        <dbReference type="EC" id="3.5.4.5"/>
    </reaction>
</comment>
<dbReference type="Proteomes" id="UP000664265">
    <property type="component" value="Unassembled WGS sequence"/>
</dbReference>
<keyword evidence="15" id="KW-1185">Reference proteome</keyword>
<comment type="cofactor">
    <cofactor evidence="1 12">
        <name>Zn(2+)</name>
        <dbReference type="ChEBI" id="CHEBI:29105"/>
    </cofactor>
</comment>
<evidence type="ECO:0000256" key="6">
    <source>
        <dbReference type="ARBA" id="ARBA00022723"/>
    </source>
</evidence>
<dbReference type="PANTHER" id="PTHR11644">
    <property type="entry name" value="CYTIDINE DEAMINASE"/>
    <property type="match status" value="1"/>
</dbReference>
<evidence type="ECO:0000256" key="10">
    <source>
        <dbReference type="ARBA" id="ARBA00049252"/>
    </source>
</evidence>
<evidence type="ECO:0000256" key="12">
    <source>
        <dbReference type="RuleBase" id="RU364006"/>
    </source>
</evidence>
<dbReference type="CDD" id="cd01283">
    <property type="entry name" value="cytidine_deaminase"/>
    <property type="match status" value="1"/>
</dbReference>
<keyword evidence="7 12" id="KW-0378">Hydrolase</keyword>
<evidence type="ECO:0000256" key="9">
    <source>
        <dbReference type="ARBA" id="ARBA00032005"/>
    </source>
</evidence>
<comment type="similarity">
    <text evidence="3 12">Belongs to the cytidine and deoxycytidylate deaminase family.</text>
</comment>
<evidence type="ECO:0000256" key="4">
    <source>
        <dbReference type="ARBA" id="ARBA00012783"/>
    </source>
</evidence>
<dbReference type="InterPro" id="IPR050202">
    <property type="entry name" value="Cyt/Deoxycyt_deaminase"/>
</dbReference>
<dbReference type="PROSITE" id="PS51747">
    <property type="entry name" value="CYT_DCMP_DEAMINASES_2"/>
    <property type="match status" value="1"/>
</dbReference>
<accession>A0ABS3M773</accession>
<organism evidence="14 15">
    <name type="scientific">Prevotella illustrans</name>
    <dbReference type="NCBI Taxonomy" id="2800387"/>
    <lineage>
        <taxon>Bacteria</taxon>
        <taxon>Pseudomonadati</taxon>
        <taxon>Bacteroidota</taxon>
        <taxon>Bacteroidia</taxon>
        <taxon>Bacteroidales</taxon>
        <taxon>Prevotellaceae</taxon>
        <taxon>Prevotella</taxon>
    </lineage>
</organism>
<dbReference type="InterPro" id="IPR016193">
    <property type="entry name" value="Cytidine_deaminase-like"/>
</dbReference>
<comment type="caution">
    <text evidence="14">The sequence shown here is derived from an EMBL/GenBank/DDBJ whole genome shotgun (WGS) entry which is preliminary data.</text>
</comment>
<evidence type="ECO:0000313" key="15">
    <source>
        <dbReference type="Proteomes" id="UP000664265"/>
    </source>
</evidence>